<keyword evidence="3 10" id="KW-0820">tRNA-binding</keyword>
<evidence type="ECO:0000256" key="9">
    <source>
        <dbReference type="ARBA" id="ARBA00066937"/>
    </source>
</evidence>
<name>A0A163LW94_DIDRA</name>
<comment type="caution">
    <text evidence="14">The sequence shown here is derived from an EMBL/GenBank/DDBJ whole genome shotgun (WGS) entry which is preliminary data.</text>
</comment>
<organism evidence="14 15">
    <name type="scientific">Didymella rabiei</name>
    <name type="common">Chickpea ascochyta blight fungus</name>
    <name type="synonym">Mycosphaerella rabiei</name>
    <dbReference type="NCBI Taxonomy" id="5454"/>
    <lineage>
        <taxon>Eukaryota</taxon>
        <taxon>Fungi</taxon>
        <taxon>Dikarya</taxon>
        <taxon>Ascomycota</taxon>
        <taxon>Pezizomycotina</taxon>
        <taxon>Dothideomycetes</taxon>
        <taxon>Pleosporomycetidae</taxon>
        <taxon>Pleosporales</taxon>
        <taxon>Pleosporineae</taxon>
        <taxon>Didymellaceae</taxon>
        <taxon>Ascochyta</taxon>
    </lineage>
</organism>
<feature type="domain" description="Ribosomal RNA large subunit methyltransferase K/L-like methyltransferase" evidence="12">
    <location>
        <begin position="178"/>
        <end position="305"/>
    </location>
</feature>
<keyword evidence="2" id="KW-0963">Cytoplasm</keyword>
<dbReference type="InterPro" id="IPR029063">
    <property type="entry name" value="SAM-dependent_MTases_sf"/>
</dbReference>
<evidence type="ECO:0000256" key="10">
    <source>
        <dbReference type="PROSITE-ProRule" id="PRU00959"/>
    </source>
</evidence>
<comment type="subcellular location">
    <subcellularLocation>
        <location evidence="1">Cytoplasm</location>
    </subcellularLocation>
</comment>
<dbReference type="EMBL" id="JYNV01000030">
    <property type="protein sequence ID" value="KZM28178.1"/>
    <property type="molecule type" value="Genomic_DNA"/>
</dbReference>
<accession>A0A163LW94</accession>
<evidence type="ECO:0000313" key="14">
    <source>
        <dbReference type="EMBL" id="KZM28178.1"/>
    </source>
</evidence>
<dbReference type="Pfam" id="PF01170">
    <property type="entry name" value="UPF0020"/>
    <property type="match status" value="1"/>
</dbReference>
<reference evidence="14 15" key="1">
    <citation type="journal article" date="2016" name="Sci. Rep.">
        <title>Draft genome sequencing and secretome analysis of fungal phytopathogen Ascochyta rabiei provides insight into the necrotrophic effector repertoire.</title>
        <authorList>
            <person name="Verma S."/>
            <person name="Gazara R.K."/>
            <person name="Nizam S."/>
            <person name="Parween S."/>
            <person name="Chattopadhyay D."/>
            <person name="Verma P.K."/>
        </authorList>
    </citation>
    <scope>NUCLEOTIDE SEQUENCE [LARGE SCALE GENOMIC DNA]</scope>
    <source>
        <strain evidence="14 15">ArDII</strain>
    </source>
</reference>
<dbReference type="PROSITE" id="PS00092">
    <property type="entry name" value="N6_MTASE"/>
    <property type="match status" value="1"/>
</dbReference>
<evidence type="ECO:0000256" key="7">
    <source>
        <dbReference type="ARBA" id="ARBA00022694"/>
    </source>
</evidence>
<feature type="compositionally biased region" description="Basic and acidic residues" evidence="11">
    <location>
        <begin position="467"/>
        <end position="487"/>
    </location>
</feature>
<evidence type="ECO:0000256" key="6">
    <source>
        <dbReference type="ARBA" id="ARBA00022691"/>
    </source>
</evidence>
<evidence type="ECO:0000256" key="3">
    <source>
        <dbReference type="ARBA" id="ARBA00022555"/>
    </source>
</evidence>
<dbReference type="Proteomes" id="UP000076837">
    <property type="component" value="Unassembled WGS sequence"/>
</dbReference>
<keyword evidence="7 10" id="KW-0819">tRNA processing</keyword>
<dbReference type="InterPro" id="IPR059073">
    <property type="entry name" value="TRMT11_N"/>
</dbReference>
<dbReference type="PIRSF" id="PIRSF017259">
    <property type="entry name" value="tRNA_mtfrase_TRM11"/>
    <property type="match status" value="1"/>
</dbReference>
<sequence length="507" mass="56423">MPHYLVRLAQIHESFRKAELGALAELAGVELEIVEYDDDSPYCIVRLPSDAAAKQVVSRGMLIQGVYELWGQGATYDALHASVKESSATKWPNYETSTFSFRVERYRGVQAPQEQVRAIIESFQYLGFRGKVQIKHPAASFRVFEAYDLDAKSPKYLYLGRWIADSGRDAKSTYDLKKRHYISTTSMDAELALLTANIALAAPGKLFYDPFMGTGGFPLACAHYGAVVTGSDIDGRSIRGLGGSARRGQTGKKNVAMNFAHYRLSGAYLGGFVSDLTNTPLRLGSTTTPYLDGIVCDPPYGIREGLKVLGSRETLLEHEKQSHADQYKIEGYIPPKRPYSFTALLDDILAFAACTLVPDARLSLWMPTANDEDVELLIPAHPCLELHSVCVQAFNKWSRRLLTYRRRQASEIPAHEQVAAAREYEKGTRASDLNAFRRKYFQGFREFEDMKKEFVRMKAGGGGGTKTEAKTEVKTEAKTEAKTSTEVEAKVEIDADVEVEPKPKPKP</sequence>
<dbReference type="AlphaFoldDB" id="A0A163LW94"/>
<evidence type="ECO:0000256" key="1">
    <source>
        <dbReference type="ARBA" id="ARBA00004496"/>
    </source>
</evidence>
<protein>
    <recommendedName>
        <fullName evidence="9">tRNA (guanine(10)-N(2))-methyltransferase</fullName>
        <ecNumber evidence="9">2.1.1.214</ecNumber>
    </recommendedName>
</protein>
<dbReference type="GO" id="GO:0005737">
    <property type="term" value="C:cytoplasm"/>
    <property type="evidence" value="ECO:0007669"/>
    <property type="project" value="UniProtKB-SubCell"/>
</dbReference>
<evidence type="ECO:0000256" key="8">
    <source>
        <dbReference type="ARBA" id="ARBA00022884"/>
    </source>
</evidence>
<keyword evidence="5 10" id="KW-0808">Transferase</keyword>
<comment type="similarity">
    <text evidence="10">Belongs to the class I-like SAM-binding methyltransferase superfamily. TRM11 methyltransferase family.</text>
</comment>
<proteinExistence type="inferred from homology"/>
<dbReference type="PROSITE" id="PS51627">
    <property type="entry name" value="SAM_MT_TRM11"/>
    <property type="match status" value="1"/>
</dbReference>
<dbReference type="Pfam" id="PF25904">
    <property type="entry name" value="Tmrp11_N"/>
    <property type="match status" value="1"/>
</dbReference>
<dbReference type="InterPro" id="IPR000241">
    <property type="entry name" value="RlmKL-like_Mtase"/>
</dbReference>
<dbReference type="SUPFAM" id="SSF53335">
    <property type="entry name" value="S-adenosyl-L-methionine-dependent methyltransferases"/>
    <property type="match status" value="1"/>
</dbReference>
<dbReference type="PANTHER" id="PTHR13370:SF3">
    <property type="entry name" value="TRNA (GUANINE(10)-N2)-METHYLTRANSFERASE HOMOLOG"/>
    <property type="match status" value="1"/>
</dbReference>
<dbReference type="InterPro" id="IPR016691">
    <property type="entry name" value="TRMT11"/>
</dbReference>
<dbReference type="STRING" id="5454.A0A163LW94"/>
<evidence type="ECO:0000256" key="4">
    <source>
        <dbReference type="ARBA" id="ARBA00022603"/>
    </source>
</evidence>
<gene>
    <name evidence="14" type="ORF">ST47_g661</name>
</gene>
<keyword evidence="4 10" id="KW-0489">Methyltransferase</keyword>
<evidence type="ECO:0000256" key="5">
    <source>
        <dbReference type="ARBA" id="ARBA00022679"/>
    </source>
</evidence>
<evidence type="ECO:0000259" key="12">
    <source>
        <dbReference type="Pfam" id="PF01170"/>
    </source>
</evidence>
<evidence type="ECO:0000256" key="11">
    <source>
        <dbReference type="SAM" id="MobiDB-lite"/>
    </source>
</evidence>
<keyword evidence="6 10" id="KW-0949">S-adenosyl-L-methionine</keyword>
<feature type="domain" description="tRNA (guanine(10)-N(2))-methyltransferase TRMT11 N-terminal" evidence="13">
    <location>
        <begin position="3"/>
        <end position="168"/>
    </location>
</feature>
<evidence type="ECO:0000259" key="13">
    <source>
        <dbReference type="Pfam" id="PF25904"/>
    </source>
</evidence>
<dbReference type="GO" id="GO:0030488">
    <property type="term" value="P:tRNA methylation"/>
    <property type="evidence" value="ECO:0007669"/>
    <property type="project" value="EnsemblFungi"/>
</dbReference>
<dbReference type="GO" id="GO:0043528">
    <property type="term" value="C:tRNA (m2G10) methyltransferase complex"/>
    <property type="evidence" value="ECO:0007669"/>
    <property type="project" value="EnsemblFungi"/>
</dbReference>
<dbReference type="Gene3D" id="3.40.50.150">
    <property type="entry name" value="Vaccinia Virus protein VP39"/>
    <property type="match status" value="1"/>
</dbReference>
<dbReference type="GO" id="GO:0000049">
    <property type="term" value="F:tRNA binding"/>
    <property type="evidence" value="ECO:0007669"/>
    <property type="project" value="UniProtKB-UniRule"/>
</dbReference>
<dbReference type="OrthoDB" id="296065at2759"/>
<dbReference type="GO" id="GO:0160102">
    <property type="term" value="F:tRNA (guanine(10)-N2)-methyltransferase activity"/>
    <property type="evidence" value="ECO:0007669"/>
    <property type="project" value="UniProtKB-EC"/>
</dbReference>
<evidence type="ECO:0000256" key="2">
    <source>
        <dbReference type="ARBA" id="ARBA00022490"/>
    </source>
</evidence>
<feature type="region of interest" description="Disordered" evidence="11">
    <location>
        <begin position="458"/>
        <end position="487"/>
    </location>
</feature>
<keyword evidence="15" id="KW-1185">Reference proteome</keyword>
<dbReference type="InterPro" id="IPR002052">
    <property type="entry name" value="DNA_methylase_N6_adenine_CS"/>
</dbReference>
<dbReference type="EC" id="2.1.1.214" evidence="9"/>
<dbReference type="PANTHER" id="PTHR13370">
    <property type="entry name" value="RNA METHYLASE-RELATED"/>
    <property type="match status" value="1"/>
</dbReference>
<evidence type="ECO:0000313" key="15">
    <source>
        <dbReference type="Proteomes" id="UP000076837"/>
    </source>
</evidence>
<keyword evidence="8 10" id="KW-0694">RNA-binding</keyword>